<sequence length="152" mass="16161">MNFIKQQSIGFYVNVLALVAAVVALVYYFINCHTSYFLSSGMNPAVLACSFGVVVLELVVLGGSQAAASAGSPKWLPIVLDVCVVAVSVLLMCAFAFFLSDRVNAIASIATFNQNAQNMADLMSAVYGMIAYVIAALLSIIASYMKVNKRNA</sequence>
<accession>A0A6N9Z5Y1</accession>
<keyword evidence="1" id="KW-0812">Transmembrane</keyword>
<evidence type="ECO:0000313" key="2">
    <source>
        <dbReference type="EMBL" id="NEG90052.1"/>
    </source>
</evidence>
<keyword evidence="1" id="KW-1133">Transmembrane helix</keyword>
<keyword evidence="3" id="KW-1185">Reference proteome</keyword>
<keyword evidence="1" id="KW-0472">Membrane</keyword>
<feature type="transmembrane region" description="Helical" evidence="1">
    <location>
        <begin position="12"/>
        <end position="30"/>
    </location>
</feature>
<feature type="transmembrane region" description="Helical" evidence="1">
    <location>
        <begin position="75"/>
        <end position="99"/>
    </location>
</feature>
<comment type="caution">
    <text evidence="2">The sequence shown here is derived from an EMBL/GenBank/DDBJ whole genome shotgun (WGS) entry which is preliminary data.</text>
</comment>
<name>A0A6N9Z5Y1_9BIFI</name>
<dbReference type="AlphaFoldDB" id="A0A6N9Z5Y1"/>
<protein>
    <submittedName>
        <fullName evidence="2">Uncharacterized protein</fullName>
    </submittedName>
</protein>
<feature type="transmembrane region" description="Helical" evidence="1">
    <location>
        <begin position="42"/>
        <end position="63"/>
    </location>
</feature>
<dbReference type="Proteomes" id="UP000469194">
    <property type="component" value="Unassembled WGS sequence"/>
</dbReference>
<feature type="transmembrane region" description="Helical" evidence="1">
    <location>
        <begin position="125"/>
        <end position="145"/>
    </location>
</feature>
<dbReference type="EMBL" id="WHZW01000017">
    <property type="protein sequence ID" value="NEG90052.1"/>
    <property type="molecule type" value="Genomic_DNA"/>
</dbReference>
<proteinExistence type="predicted"/>
<evidence type="ECO:0000256" key="1">
    <source>
        <dbReference type="SAM" id="Phobius"/>
    </source>
</evidence>
<reference evidence="2 3" key="1">
    <citation type="submission" date="2019-10" db="EMBL/GenBank/DDBJ databases">
        <title>Bifidobacterium from non-human primates.</title>
        <authorList>
            <person name="Modesto M."/>
        </authorList>
    </citation>
    <scope>NUCLEOTIDE SEQUENCE [LARGE SCALE GENOMIC DNA]</scope>
    <source>
        <strain evidence="2 3">TRE17</strain>
    </source>
</reference>
<organism evidence="2 3">
    <name type="scientific">Bifidobacterium aerophilum</name>
    <dbReference type="NCBI Taxonomy" id="1798155"/>
    <lineage>
        <taxon>Bacteria</taxon>
        <taxon>Bacillati</taxon>
        <taxon>Actinomycetota</taxon>
        <taxon>Actinomycetes</taxon>
        <taxon>Bifidobacteriales</taxon>
        <taxon>Bifidobacteriaceae</taxon>
        <taxon>Bifidobacterium</taxon>
    </lineage>
</organism>
<gene>
    <name evidence="2" type="ORF">GFD25_08665</name>
</gene>
<dbReference type="RefSeq" id="WP_163231922.1">
    <property type="nucleotide sequence ID" value="NZ_WHZW01000017.1"/>
</dbReference>
<evidence type="ECO:0000313" key="3">
    <source>
        <dbReference type="Proteomes" id="UP000469194"/>
    </source>
</evidence>